<dbReference type="Gramene" id="KCW76348">
    <property type="protein sequence ID" value="KCW76348"/>
    <property type="gene ID" value="EUGRSUZ_D00719"/>
</dbReference>
<dbReference type="PANTHER" id="PTHR46043:SF5">
    <property type="entry name" value="ARM REPEAT SUPERFAMILY PROTEIN"/>
    <property type="match status" value="1"/>
</dbReference>
<dbReference type="Gene3D" id="1.25.10.10">
    <property type="entry name" value="Leucine-rich Repeat Variant"/>
    <property type="match status" value="1"/>
</dbReference>
<dbReference type="InParanoid" id="A0A059CD21"/>
<dbReference type="InterPro" id="IPR011989">
    <property type="entry name" value="ARM-like"/>
</dbReference>
<sequence>MPKMVEEEATHEAKPRQSSLRRAVERLSSLISLSHSVKVFAVKWQLIRSRLEELSSGLASIEGAGSARNPAVSGLVRALMATLAESGDLAKRCVDLSYSGKLLMQSDLDIVLAKFDRYVKNLSEIYSTGILTPVNAIVVSRPGLGASKQDMRFYVRDLLTRMKIGDTVMKKQALGSLYEVVNEDDKYVRIVVEVGGVVNALVGFLDFSEVAEIQEEAVKAVSAILRFDWCKGVLVGAGIIWPLIRVLECGSENGKEGSARCLMKLTENADNAWSVCAHGGVTALLKVCVNGNSKAELICLACGVLRNLVPVEEIKRFMVEEGAVLTFIKLSQSKVDNVQISSIEFLQSIASEDDLIRQMVVREGGIRVLVRILDPTLRISSKTRELSLHAIEKLCFSLPSCINMLVSYGFIELLLNFLRNGEVSVQELALKVAAKLCSTSEEAKRALGDAGFLPEFVRFLDAKSFEVRETAAEALSAMVLVPKNQKRFLQEDRNVGLLMRLLEPEEVNSTYKKFLLSTLMAITSCHGGRKKIVNSGHLKTLEKLAEAEVSDAKRLVRKLSTNRFRSMLSGIWHS</sequence>
<protein>
    <recommendedName>
        <fullName evidence="6">Armadillo repeat-containing domain-containing protein</fullName>
    </recommendedName>
</protein>
<dbReference type="InterPro" id="IPR016024">
    <property type="entry name" value="ARM-type_fold"/>
</dbReference>
<dbReference type="OMA" id="SRDDMKF"/>
<evidence type="ECO:0000256" key="1">
    <source>
        <dbReference type="ARBA" id="ARBA00022737"/>
    </source>
</evidence>
<evidence type="ECO:0000313" key="5">
    <source>
        <dbReference type="EMBL" id="KCW76348.1"/>
    </source>
</evidence>
<dbReference type="SMART" id="SM00185">
    <property type="entry name" value="ARM"/>
    <property type="match status" value="6"/>
</dbReference>
<proteinExistence type="predicted"/>
<dbReference type="Pfam" id="PF23005">
    <property type="entry name" value="DUF7032"/>
    <property type="match status" value="1"/>
</dbReference>
<organism evidence="5">
    <name type="scientific">Eucalyptus grandis</name>
    <name type="common">Flooded gum</name>
    <dbReference type="NCBI Taxonomy" id="71139"/>
    <lineage>
        <taxon>Eukaryota</taxon>
        <taxon>Viridiplantae</taxon>
        <taxon>Streptophyta</taxon>
        <taxon>Embryophyta</taxon>
        <taxon>Tracheophyta</taxon>
        <taxon>Spermatophyta</taxon>
        <taxon>Magnoliopsida</taxon>
        <taxon>eudicotyledons</taxon>
        <taxon>Gunneridae</taxon>
        <taxon>Pentapetalae</taxon>
        <taxon>rosids</taxon>
        <taxon>malvids</taxon>
        <taxon>Myrtales</taxon>
        <taxon>Myrtaceae</taxon>
        <taxon>Myrtoideae</taxon>
        <taxon>Eucalypteae</taxon>
        <taxon>Eucalyptus</taxon>
    </lineage>
</organism>
<dbReference type="SUPFAM" id="SSF48371">
    <property type="entry name" value="ARM repeat"/>
    <property type="match status" value="1"/>
</dbReference>
<dbReference type="PANTHER" id="PTHR46043">
    <property type="entry name" value="ARM REPEAT SUPERFAMILY PROTEIN"/>
    <property type="match status" value="1"/>
</dbReference>
<name>A0A059CD21_EUCGR</name>
<evidence type="ECO:0008006" key="6">
    <source>
        <dbReference type="Google" id="ProtNLM"/>
    </source>
</evidence>
<dbReference type="InterPro" id="IPR058678">
    <property type="entry name" value="ARM_PUB"/>
</dbReference>
<dbReference type="eggNOG" id="KOG0167">
    <property type="taxonomic scope" value="Eukaryota"/>
</dbReference>
<feature type="domain" description="U-box" evidence="4">
    <location>
        <begin position="253"/>
        <end position="491"/>
    </location>
</feature>
<evidence type="ECO:0000259" key="4">
    <source>
        <dbReference type="Pfam" id="PF25598"/>
    </source>
</evidence>
<evidence type="ECO:0000256" key="2">
    <source>
        <dbReference type="PROSITE-ProRule" id="PRU00259"/>
    </source>
</evidence>
<dbReference type="Pfam" id="PF25598">
    <property type="entry name" value="ARM_PUB"/>
    <property type="match status" value="1"/>
</dbReference>
<accession>A0A059CD21</accession>
<dbReference type="FunCoup" id="A0A059CD21">
    <property type="interactions" value="2096"/>
</dbReference>
<evidence type="ECO:0000259" key="3">
    <source>
        <dbReference type="Pfam" id="PF23005"/>
    </source>
</evidence>
<feature type="repeat" description="ARM" evidence="2">
    <location>
        <begin position="279"/>
        <end position="323"/>
    </location>
</feature>
<dbReference type="PROSITE" id="PS50176">
    <property type="entry name" value="ARM_REPEAT"/>
    <property type="match status" value="1"/>
</dbReference>
<gene>
    <name evidence="5" type="ORF">EUGRSUZ_D00719</name>
</gene>
<reference evidence="5" key="1">
    <citation type="submission" date="2013-07" db="EMBL/GenBank/DDBJ databases">
        <title>The genome of Eucalyptus grandis.</title>
        <authorList>
            <person name="Schmutz J."/>
            <person name="Hayes R."/>
            <person name="Myburg A."/>
            <person name="Tuskan G."/>
            <person name="Grattapaglia D."/>
            <person name="Rokhsar D.S."/>
        </authorList>
    </citation>
    <scope>NUCLEOTIDE SEQUENCE</scope>
    <source>
        <tissue evidence="5">Leaf extractions</tissue>
    </source>
</reference>
<dbReference type="InterPro" id="IPR000225">
    <property type="entry name" value="Armadillo"/>
</dbReference>
<dbReference type="EMBL" id="KK198756">
    <property type="protein sequence ID" value="KCW76348.1"/>
    <property type="molecule type" value="Genomic_DNA"/>
</dbReference>
<dbReference type="AlphaFoldDB" id="A0A059CD21"/>
<dbReference type="InterPro" id="IPR054296">
    <property type="entry name" value="DUF7032"/>
</dbReference>
<keyword evidence="1" id="KW-0677">Repeat</keyword>
<feature type="domain" description="DUF7032" evidence="3">
    <location>
        <begin position="22"/>
        <end position="130"/>
    </location>
</feature>